<name>A0A2N1M2G2_9GLOM</name>
<reference evidence="1 2" key="2">
    <citation type="submission" date="2017-10" db="EMBL/GenBank/DDBJ databases">
        <title>Extensive intraspecific genome diversity in a model arbuscular mycorrhizal fungus.</title>
        <authorList>
            <person name="Chen E.C.H."/>
            <person name="Morin E."/>
            <person name="Baudet D."/>
            <person name="Noel J."/>
            <person name="Ndikumana S."/>
            <person name="Charron P."/>
            <person name="St-Onge C."/>
            <person name="Giorgi J."/>
            <person name="Grigoriev I.V."/>
            <person name="Roux C."/>
            <person name="Martin F.M."/>
            <person name="Corradi N."/>
        </authorList>
    </citation>
    <scope>NUCLEOTIDE SEQUENCE [LARGE SCALE GENOMIC DNA]</scope>
    <source>
        <strain evidence="1 2">C2</strain>
    </source>
</reference>
<gene>
    <name evidence="1" type="ORF">RhiirC2_801418</name>
</gene>
<evidence type="ECO:0000313" key="1">
    <source>
        <dbReference type="EMBL" id="PKK55827.1"/>
    </source>
</evidence>
<dbReference type="VEuPathDB" id="FungiDB:FUN_014444"/>
<protein>
    <submittedName>
        <fullName evidence="1">Uncharacterized protein</fullName>
    </submittedName>
</protein>
<dbReference type="Proteomes" id="UP000233469">
    <property type="component" value="Unassembled WGS sequence"/>
</dbReference>
<organism evidence="1 2">
    <name type="scientific">Rhizophagus irregularis</name>
    <dbReference type="NCBI Taxonomy" id="588596"/>
    <lineage>
        <taxon>Eukaryota</taxon>
        <taxon>Fungi</taxon>
        <taxon>Fungi incertae sedis</taxon>
        <taxon>Mucoromycota</taxon>
        <taxon>Glomeromycotina</taxon>
        <taxon>Glomeromycetes</taxon>
        <taxon>Glomerales</taxon>
        <taxon>Glomeraceae</taxon>
        <taxon>Rhizophagus</taxon>
    </lineage>
</organism>
<proteinExistence type="predicted"/>
<comment type="caution">
    <text evidence="1">The sequence shown here is derived from an EMBL/GenBank/DDBJ whole genome shotgun (WGS) entry which is preliminary data.</text>
</comment>
<sequence>MTTLTGWKNPSDVFSDIQYSINGSGGIIQIKDCPFFGGMSVKKDQRTCQGIKFCEFTDQELVNQEHCSVDFDSEIFQLYMQKTDENTKEAKTYINNIHCDGGPRIGRITDYQTNVISYFIGCNKYQKNERWHQFIRVKPDEIDISLLQNLFAGFIPYNNKC</sequence>
<reference evidence="1 2" key="1">
    <citation type="submission" date="2016-04" db="EMBL/GenBank/DDBJ databases">
        <title>Genome analyses suggest a sexual origin of heterokaryosis in a supposedly ancient asexual fungus.</title>
        <authorList>
            <person name="Ropars J."/>
            <person name="Sedzielewska K."/>
            <person name="Noel J."/>
            <person name="Charron P."/>
            <person name="Farinelli L."/>
            <person name="Marton T."/>
            <person name="Kruger M."/>
            <person name="Pelin A."/>
            <person name="Brachmann A."/>
            <person name="Corradi N."/>
        </authorList>
    </citation>
    <scope>NUCLEOTIDE SEQUENCE [LARGE SCALE GENOMIC DNA]</scope>
    <source>
        <strain evidence="1 2">C2</strain>
    </source>
</reference>
<evidence type="ECO:0000313" key="2">
    <source>
        <dbReference type="Proteomes" id="UP000233469"/>
    </source>
</evidence>
<dbReference type="AlphaFoldDB" id="A0A2N1M2G2"/>
<accession>A0A2N1M2G2</accession>
<dbReference type="EMBL" id="LLXL01006756">
    <property type="protein sequence ID" value="PKK55827.1"/>
    <property type="molecule type" value="Genomic_DNA"/>
</dbReference>